<dbReference type="Proteomes" id="UP000615687">
    <property type="component" value="Unassembled WGS sequence"/>
</dbReference>
<evidence type="ECO:0000256" key="1">
    <source>
        <dbReference type="SAM" id="SignalP"/>
    </source>
</evidence>
<dbReference type="Proteomes" id="UP000705379">
    <property type="component" value="Unassembled WGS sequence"/>
</dbReference>
<protein>
    <submittedName>
        <fullName evidence="3">Antitermination protein</fullName>
    </submittedName>
</protein>
<sequence>MGTGTMKTIAVATLCCAFTALIFNSFEDPQDAKLTRVDCVEIAVFAPSNGKAAEDLCRNYGGVAEKDAQPSDEGLVILVRNQPMGGFSGQNSVR</sequence>
<gene>
    <name evidence="3" type="ORF">DYI23_07895</name>
    <name evidence="2" type="ORF">IG617_09420</name>
</gene>
<reference evidence="3" key="1">
    <citation type="submission" date="2018-08" db="EMBL/GenBank/DDBJ databases">
        <authorList>
            <person name="Jin W."/>
            <person name="Wang H."/>
            <person name="Yang Y."/>
            <person name="Li M."/>
            <person name="Liu J."/>
        </authorList>
    </citation>
    <scope>NUCLEOTIDE SEQUENCE</scope>
    <source>
        <strain evidence="3">AESS21</strain>
    </source>
</reference>
<evidence type="ECO:0000313" key="3">
    <source>
        <dbReference type="EMBL" id="MBS8260136.1"/>
    </source>
</evidence>
<name>A0A927Q403_9HYPH</name>
<evidence type="ECO:0000313" key="4">
    <source>
        <dbReference type="Proteomes" id="UP000615687"/>
    </source>
</evidence>
<feature type="chain" id="PRO_5037341429" evidence="1">
    <location>
        <begin position="23"/>
        <end position="94"/>
    </location>
</feature>
<organism evidence="3 5">
    <name type="scientific">Roseibium polysiphoniae</name>
    <dbReference type="NCBI Taxonomy" id="2571221"/>
    <lineage>
        <taxon>Bacteria</taxon>
        <taxon>Pseudomonadati</taxon>
        <taxon>Pseudomonadota</taxon>
        <taxon>Alphaproteobacteria</taxon>
        <taxon>Hyphomicrobiales</taxon>
        <taxon>Stappiaceae</taxon>
        <taxon>Roseibium</taxon>
    </lineage>
</organism>
<dbReference type="AlphaFoldDB" id="A0A927Q403"/>
<accession>A0A927Q403</accession>
<comment type="caution">
    <text evidence="3">The sequence shown here is derived from an EMBL/GenBank/DDBJ whole genome shotgun (WGS) entry which is preliminary data.</text>
</comment>
<reference evidence="3" key="3">
    <citation type="journal article" date="2021" name="Microorganisms">
        <title>Bacterial Dimethylsulfoniopropionate Biosynthesis in the East China Sea.</title>
        <authorList>
            <person name="Liu J."/>
            <person name="Zhang Y."/>
            <person name="Liu J."/>
            <person name="Zhong H."/>
            <person name="Williams B.T."/>
            <person name="Zheng Y."/>
            <person name="Curson A.R.J."/>
            <person name="Sun C."/>
            <person name="Sun H."/>
            <person name="Song D."/>
            <person name="Wagner Mackenzie B."/>
            <person name="Bermejo Martinez A."/>
            <person name="Todd J.D."/>
            <person name="Zhang X.H."/>
        </authorList>
    </citation>
    <scope>NUCLEOTIDE SEQUENCE</scope>
    <source>
        <strain evidence="3">AESS21</strain>
    </source>
</reference>
<keyword evidence="4" id="KW-1185">Reference proteome</keyword>
<evidence type="ECO:0000313" key="5">
    <source>
        <dbReference type="Proteomes" id="UP000705379"/>
    </source>
</evidence>
<proteinExistence type="predicted"/>
<reference evidence="2 4" key="2">
    <citation type="submission" date="2020-09" db="EMBL/GenBank/DDBJ databases">
        <title>The genome sequence of type strain Labrenzia polysiphoniae KACC 19711.</title>
        <authorList>
            <person name="Liu Y."/>
        </authorList>
    </citation>
    <scope>NUCLEOTIDE SEQUENCE [LARGE SCALE GENOMIC DNA]</scope>
    <source>
        <strain evidence="2 4">KACC 19711</strain>
    </source>
</reference>
<dbReference type="EMBL" id="QTKU01000002">
    <property type="protein sequence ID" value="MBS8260136.1"/>
    <property type="molecule type" value="Genomic_DNA"/>
</dbReference>
<dbReference type="EMBL" id="JACYXJ010000003">
    <property type="protein sequence ID" value="MBD8876503.1"/>
    <property type="molecule type" value="Genomic_DNA"/>
</dbReference>
<feature type="signal peptide" evidence="1">
    <location>
        <begin position="1"/>
        <end position="22"/>
    </location>
</feature>
<keyword evidence="1" id="KW-0732">Signal</keyword>
<evidence type="ECO:0000313" key="2">
    <source>
        <dbReference type="EMBL" id="MBD8876503.1"/>
    </source>
</evidence>